<evidence type="ECO:0000256" key="1">
    <source>
        <dbReference type="SAM" id="Phobius"/>
    </source>
</evidence>
<gene>
    <name evidence="2" type="ORF">EA58_08620</name>
</gene>
<keyword evidence="3" id="KW-1185">Reference proteome</keyword>
<dbReference type="OrthoDB" id="7062456at2"/>
<evidence type="ECO:0000313" key="2">
    <source>
        <dbReference type="EMBL" id="KDM91971.1"/>
    </source>
</evidence>
<feature type="transmembrane region" description="Helical" evidence="1">
    <location>
        <begin position="49"/>
        <end position="75"/>
    </location>
</feature>
<feature type="transmembrane region" description="Helical" evidence="1">
    <location>
        <begin position="17"/>
        <end position="37"/>
    </location>
</feature>
<dbReference type="EMBL" id="JMIB01000016">
    <property type="protein sequence ID" value="KDM91971.1"/>
    <property type="molecule type" value="Genomic_DNA"/>
</dbReference>
<dbReference type="RefSeq" id="WP_036751294.1">
    <property type="nucleotide sequence ID" value="NZ_JAGSGC010000020.1"/>
</dbReference>
<dbReference type="InterPro" id="IPR010398">
    <property type="entry name" value="DUF997"/>
</dbReference>
<dbReference type="STRING" id="1654360.EA58_08620"/>
<dbReference type="Pfam" id="PF06196">
    <property type="entry name" value="DUF997"/>
    <property type="match status" value="1"/>
</dbReference>
<protein>
    <recommendedName>
        <fullName evidence="4">Sodium:pantothenate symporter</fullName>
    </recommendedName>
</protein>
<sequence>MKTLSTRYRQAHREARWALGLAVAYFLWWYGAAYFFAPDPAQTGLPELYWGFPLWFLLACLVGPVLFTVLCALMVKYIYQDMPLTVDADDEEAYTNE</sequence>
<comment type="caution">
    <text evidence="2">The sequence shown here is derived from an EMBL/GenBank/DDBJ whole genome shotgun (WGS) entry which is preliminary data.</text>
</comment>
<proteinExistence type="predicted"/>
<keyword evidence="1" id="KW-1133">Transmembrane helix</keyword>
<keyword evidence="1" id="KW-0812">Transmembrane</keyword>
<dbReference type="AlphaFoldDB" id="A0A066RS66"/>
<evidence type="ECO:0000313" key="3">
    <source>
        <dbReference type="Proteomes" id="UP000027192"/>
    </source>
</evidence>
<reference evidence="2 3" key="1">
    <citation type="submission" date="2014-04" db="EMBL/GenBank/DDBJ databases">
        <title>Draft genome sequence of Photobacterium halotolerans S2753: a solonamide, ngercheumicin and holomycin producer.</title>
        <authorList>
            <person name="Machado H.R."/>
            <person name="Gram L."/>
        </authorList>
    </citation>
    <scope>NUCLEOTIDE SEQUENCE [LARGE SCALE GENOMIC DNA]</scope>
    <source>
        <strain evidence="2 3">S2753</strain>
    </source>
</reference>
<organism evidence="2 3">
    <name type="scientific">Photobacterium galatheae</name>
    <dbReference type="NCBI Taxonomy" id="1654360"/>
    <lineage>
        <taxon>Bacteria</taxon>
        <taxon>Pseudomonadati</taxon>
        <taxon>Pseudomonadota</taxon>
        <taxon>Gammaproteobacteria</taxon>
        <taxon>Vibrionales</taxon>
        <taxon>Vibrionaceae</taxon>
        <taxon>Photobacterium</taxon>
    </lineage>
</organism>
<accession>A0A066RS66</accession>
<dbReference type="PANTHER" id="PTHR39174:SF1">
    <property type="entry name" value="INNER MEMBRANE PROTEIN"/>
    <property type="match status" value="1"/>
</dbReference>
<dbReference type="Proteomes" id="UP000027192">
    <property type="component" value="Unassembled WGS sequence"/>
</dbReference>
<evidence type="ECO:0008006" key="4">
    <source>
        <dbReference type="Google" id="ProtNLM"/>
    </source>
</evidence>
<name>A0A066RS66_9GAMM</name>
<keyword evidence="1" id="KW-0472">Membrane</keyword>
<dbReference type="PANTHER" id="PTHR39174">
    <property type="entry name" value="INNER MEMBRANE PROTEIN-RELATED"/>
    <property type="match status" value="1"/>
</dbReference>